<evidence type="ECO:0000313" key="11">
    <source>
        <dbReference type="Proteomes" id="UP000029692"/>
    </source>
</evidence>
<evidence type="ECO:0000259" key="9">
    <source>
        <dbReference type="PROSITE" id="PS51755"/>
    </source>
</evidence>
<dbReference type="SUPFAM" id="SSF46894">
    <property type="entry name" value="C-terminal effector domain of the bipartite response regulators"/>
    <property type="match status" value="1"/>
</dbReference>
<dbReference type="PANTHER" id="PTHR48111:SF21">
    <property type="entry name" value="DNA-BINDING DUAL MASTER TRANSCRIPTIONAL REGULATOR RPAA"/>
    <property type="match status" value="1"/>
</dbReference>
<dbReference type="GO" id="GO:0000976">
    <property type="term" value="F:transcription cis-regulatory region binding"/>
    <property type="evidence" value="ECO:0007669"/>
    <property type="project" value="TreeGrafter"/>
</dbReference>
<dbReference type="Gene3D" id="6.10.250.690">
    <property type="match status" value="1"/>
</dbReference>
<dbReference type="eggNOG" id="COG0745">
    <property type="taxonomic scope" value="Bacteria"/>
</dbReference>
<feature type="domain" description="Response regulatory" evidence="8">
    <location>
        <begin position="1"/>
        <end position="113"/>
    </location>
</feature>
<dbReference type="SMART" id="SM00448">
    <property type="entry name" value="REC"/>
    <property type="match status" value="1"/>
</dbReference>
<proteinExistence type="predicted"/>
<dbReference type="OrthoDB" id="341603at2"/>
<evidence type="ECO:0000256" key="3">
    <source>
        <dbReference type="ARBA" id="ARBA00023015"/>
    </source>
</evidence>
<dbReference type="PROSITE" id="PS51755">
    <property type="entry name" value="OMPR_PHOB"/>
    <property type="match status" value="1"/>
</dbReference>
<evidence type="ECO:0000256" key="6">
    <source>
        <dbReference type="PROSITE-ProRule" id="PRU00169"/>
    </source>
</evidence>
<name>A0A098QVQ2_9SPIO</name>
<dbReference type="Pfam" id="PF00072">
    <property type="entry name" value="Response_reg"/>
    <property type="match status" value="1"/>
</dbReference>
<feature type="modified residue" description="4-aspartylphosphate" evidence="6">
    <location>
        <position position="49"/>
    </location>
</feature>
<reference evidence="10 11" key="1">
    <citation type="submission" date="2014-05" db="EMBL/GenBank/DDBJ databases">
        <title>De novo Genome Sequence of Spirocheata sp.</title>
        <authorList>
            <person name="Shivani Y."/>
            <person name="Subhash Y."/>
            <person name="Tushar L."/>
            <person name="Sasikala C."/>
            <person name="Ramana C.V."/>
        </authorList>
    </citation>
    <scope>NUCLEOTIDE SEQUENCE [LARGE SCALE GENOMIC DNA]</scope>
    <source>
        <strain evidence="10 11">JC230</strain>
    </source>
</reference>
<keyword evidence="1 6" id="KW-0597">Phosphoprotein</keyword>
<dbReference type="Pfam" id="PF00486">
    <property type="entry name" value="Trans_reg_C"/>
    <property type="match status" value="1"/>
</dbReference>
<dbReference type="Proteomes" id="UP000029692">
    <property type="component" value="Unassembled WGS sequence"/>
</dbReference>
<dbReference type="GO" id="GO:0005829">
    <property type="term" value="C:cytosol"/>
    <property type="evidence" value="ECO:0007669"/>
    <property type="project" value="TreeGrafter"/>
</dbReference>
<evidence type="ECO:0000313" key="10">
    <source>
        <dbReference type="EMBL" id="KGE71656.1"/>
    </source>
</evidence>
<keyword evidence="4 7" id="KW-0238">DNA-binding</keyword>
<dbReference type="InterPro" id="IPR001789">
    <property type="entry name" value="Sig_transdc_resp-reg_receiver"/>
</dbReference>
<dbReference type="SMART" id="SM00862">
    <property type="entry name" value="Trans_reg_C"/>
    <property type="match status" value="1"/>
</dbReference>
<keyword evidence="2" id="KW-0902">Two-component regulatory system</keyword>
<dbReference type="Gene3D" id="3.40.50.2300">
    <property type="match status" value="1"/>
</dbReference>
<organism evidence="10 11">
    <name type="scientific">Spirochaeta lutea</name>
    <dbReference type="NCBI Taxonomy" id="1480694"/>
    <lineage>
        <taxon>Bacteria</taxon>
        <taxon>Pseudomonadati</taxon>
        <taxon>Spirochaetota</taxon>
        <taxon>Spirochaetia</taxon>
        <taxon>Spirochaetales</taxon>
        <taxon>Spirochaetaceae</taxon>
        <taxon>Spirochaeta</taxon>
    </lineage>
</organism>
<dbReference type="InterPro" id="IPR036388">
    <property type="entry name" value="WH-like_DNA-bd_sf"/>
</dbReference>
<dbReference type="SUPFAM" id="SSF52172">
    <property type="entry name" value="CheY-like"/>
    <property type="match status" value="1"/>
</dbReference>
<dbReference type="GO" id="GO:0006355">
    <property type="term" value="P:regulation of DNA-templated transcription"/>
    <property type="evidence" value="ECO:0007669"/>
    <property type="project" value="InterPro"/>
</dbReference>
<evidence type="ECO:0000256" key="1">
    <source>
        <dbReference type="ARBA" id="ARBA00022553"/>
    </source>
</evidence>
<dbReference type="InterPro" id="IPR039420">
    <property type="entry name" value="WalR-like"/>
</dbReference>
<dbReference type="CDD" id="cd00383">
    <property type="entry name" value="trans_reg_C"/>
    <property type="match status" value="1"/>
</dbReference>
<dbReference type="EMBL" id="JNUP01000065">
    <property type="protein sequence ID" value="KGE71656.1"/>
    <property type="molecule type" value="Genomic_DNA"/>
</dbReference>
<keyword evidence="11" id="KW-1185">Reference proteome</keyword>
<comment type="caution">
    <text evidence="10">The sequence shown here is derived from an EMBL/GenBank/DDBJ whole genome shotgun (WGS) entry which is preliminary data.</text>
</comment>
<keyword evidence="5" id="KW-0804">Transcription</keyword>
<dbReference type="InterPro" id="IPR011006">
    <property type="entry name" value="CheY-like_superfamily"/>
</dbReference>
<evidence type="ECO:0000256" key="4">
    <source>
        <dbReference type="ARBA" id="ARBA00023125"/>
    </source>
</evidence>
<dbReference type="PANTHER" id="PTHR48111">
    <property type="entry name" value="REGULATOR OF RPOS"/>
    <property type="match status" value="1"/>
</dbReference>
<dbReference type="STRING" id="1480694.DC28_10340"/>
<sequence length="235" mass="25918">MILVEDNQDIREALREYLIIEGYTVKEFSGVKGVSQELKQQRGDLVILDLMLPDGSGFSLLKEIRSIRGVPVLILSAKDTESDRITGFELGADDYVVKPFSPREIVLRVGALLRRGGGSEFETKRGRDEASIIEITVRGTTIVQDLDAHSLMVNGEIVEVTAAEWEILGLLLSSPGRVFSREQILDRCLGYSLAGTTRTVDTHISNLRSKLGGEGCIRTHRGYGYAIHSDQSVPD</sequence>
<dbReference type="CDD" id="cd17574">
    <property type="entry name" value="REC_OmpR"/>
    <property type="match status" value="1"/>
</dbReference>
<dbReference type="InterPro" id="IPR001867">
    <property type="entry name" value="OmpR/PhoB-type_DNA-bd"/>
</dbReference>
<dbReference type="PROSITE" id="PS50110">
    <property type="entry name" value="RESPONSE_REGULATORY"/>
    <property type="match status" value="1"/>
</dbReference>
<dbReference type="InterPro" id="IPR016032">
    <property type="entry name" value="Sig_transdc_resp-reg_C-effctor"/>
</dbReference>
<evidence type="ECO:0008006" key="12">
    <source>
        <dbReference type="Google" id="ProtNLM"/>
    </source>
</evidence>
<evidence type="ECO:0000259" key="8">
    <source>
        <dbReference type="PROSITE" id="PS50110"/>
    </source>
</evidence>
<keyword evidence="3" id="KW-0805">Transcription regulation</keyword>
<dbReference type="AlphaFoldDB" id="A0A098QVQ2"/>
<dbReference type="Gene3D" id="1.10.10.10">
    <property type="entry name" value="Winged helix-like DNA-binding domain superfamily/Winged helix DNA-binding domain"/>
    <property type="match status" value="1"/>
</dbReference>
<feature type="DNA-binding region" description="OmpR/PhoB-type" evidence="7">
    <location>
        <begin position="132"/>
        <end position="229"/>
    </location>
</feature>
<evidence type="ECO:0000256" key="5">
    <source>
        <dbReference type="ARBA" id="ARBA00023163"/>
    </source>
</evidence>
<evidence type="ECO:0000256" key="2">
    <source>
        <dbReference type="ARBA" id="ARBA00023012"/>
    </source>
</evidence>
<gene>
    <name evidence="10" type="ORF">DC28_10340</name>
</gene>
<accession>A0A098QVQ2</accession>
<feature type="domain" description="OmpR/PhoB-type" evidence="9">
    <location>
        <begin position="132"/>
        <end position="229"/>
    </location>
</feature>
<protein>
    <recommendedName>
        <fullName evidence="12">Transcriptional regulator</fullName>
    </recommendedName>
</protein>
<dbReference type="GO" id="GO:0000156">
    <property type="term" value="F:phosphorelay response regulator activity"/>
    <property type="evidence" value="ECO:0007669"/>
    <property type="project" value="TreeGrafter"/>
</dbReference>
<dbReference type="GO" id="GO:0032993">
    <property type="term" value="C:protein-DNA complex"/>
    <property type="evidence" value="ECO:0007669"/>
    <property type="project" value="TreeGrafter"/>
</dbReference>
<evidence type="ECO:0000256" key="7">
    <source>
        <dbReference type="PROSITE-ProRule" id="PRU01091"/>
    </source>
</evidence>